<keyword evidence="4" id="KW-0460">Magnesium</keyword>
<dbReference type="SUPFAM" id="SSF56784">
    <property type="entry name" value="HAD-like"/>
    <property type="match status" value="1"/>
</dbReference>
<dbReference type="KEGG" id="nia:A8C56_11565"/>
<name>A0A1A9IA00_9BACT</name>
<dbReference type="AlphaFoldDB" id="A0A1A9IA00"/>
<dbReference type="PANTHER" id="PTHR46193:SF18">
    <property type="entry name" value="HEXITOL PHOSPHATASE B"/>
    <property type="match status" value="1"/>
</dbReference>
<keyword evidence="7" id="KW-1185">Reference proteome</keyword>
<keyword evidence="3" id="KW-0479">Metal-binding</keyword>
<dbReference type="RefSeq" id="WP_067761937.1">
    <property type="nucleotide sequence ID" value="NZ_CP015772.1"/>
</dbReference>
<dbReference type="PRINTS" id="PR00413">
    <property type="entry name" value="HADHALOGNASE"/>
</dbReference>
<dbReference type="InterPro" id="IPR036412">
    <property type="entry name" value="HAD-like_sf"/>
</dbReference>
<dbReference type="STRING" id="1176587.A8C56_11565"/>
<accession>A0A1A9IA00</accession>
<comment type="similarity">
    <text evidence="2">Belongs to the HAD-like hydrolase superfamily. CbbY/CbbZ/Gph/YieH family.</text>
</comment>
<dbReference type="SFLD" id="SFLDG01135">
    <property type="entry name" value="C1.5.6:_HAD__Beta-PGM__Phospha"/>
    <property type="match status" value="1"/>
</dbReference>
<reference evidence="6 7" key="1">
    <citation type="submission" date="2016-05" db="EMBL/GenBank/DDBJ databases">
        <title>Niabella ginsenosidivorans BS26 whole genome sequencing.</title>
        <authorList>
            <person name="Im W.T."/>
            <person name="Siddiqi M.Z."/>
        </authorList>
    </citation>
    <scope>NUCLEOTIDE SEQUENCE [LARGE SCALE GENOMIC DNA]</scope>
    <source>
        <strain evidence="6 7">BS26</strain>
    </source>
</reference>
<evidence type="ECO:0000256" key="2">
    <source>
        <dbReference type="ARBA" id="ARBA00006171"/>
    </source>
</evidence>
<dbReference type="OrthoDB" id="9797743at2"/>
<dbReference type="Gene3D" id="1.10.150.240">
    <property type="entry name" value="Putative phosphatase, domain 2"/>
    <property type="match status" value="1"/>
</dbReference>
<dbReference type="Gene3D" id="3.40.50.1000">
    <property type="entry name" value="HAD superfamily/HAD-like"/>
    <property type="match status" value="1"/>
</dbReference>
<dbReference type="InterPro" id="IPR023214">
    <property type="entry name" value="HAD_sf"/>
</dbReference>
<dbReference type="InterPro" id="IPR051600">
    <property type="entry name" value="Beta-PGM-like"/>
</dbReference>
<evidence type="ECO:0000256" key="4">
    <source>
        <dbReference type="ARBA" id="ARBA00022842"/>
    </source>
</evidence>
<dbReference type="Pfam" id="PF00702">
    <property type="entry name" value="Hydrolase"/>
    <property type="match status" value="1"/>
</dbReference>
<dbReference type="GO" id="GO:0003824">
    <property type="term" value="F:catalytic activity"/>
    <property type="evidence" value="ECO:0007669"/>
    <property type="project" value="UniProtKB-ARBA"/>
</dbReference>
<protein>
    <submittedName>
        <fullName evidence="6">Haloacid dehalogenase</fullName>
    </submittedName>
</protein>
<dbReference type="SFLD" id="SFLDS00003">
    <property type="entry name" value="Haloacid_Dehalogenase"/>
    <property type="match status" value="1"/>
</dbReference>
<dbReference type="GO" id="GO:0046872">
    <property type="term" value="F:metal ion binding"/>
    <property type="evidence" value="ECO:0007669"/>
    <property type="project" value="UniProtKB-KW"/>
</dbReference>
<gene>
    <name evidence="6" type="ORF">A8C56_11565</name>
</gene>
<dbReference type="NCBIfam" id="TIGR01509">
    <property type="entry name" value="HAD-SF-IA-v3"/>
    <property type="match status" value="1"/>
</dbReference>
<evidence type="ECO:0000313" key="6">
    <source>
        <dbReference type="EMBL" id="ANH83879.1"/>
    </source>
</evidence>
<organism evidence="6 7">
    <name type="scientific">Niabella ginsenosidivorans</name>
    <dbReference type="NCBI Taxonomy" id="1176587"/>
    <lineage>
        <taxon>Bacteria</taxon>
        <taxon>Pseudomonadati</taxon>
        <taxon>Bacteroidota</taxon>
        <taxon>Chitinophagia</taxon>
        <taxon>Chitinophagales</taxon>
        <taxon>Chitinophagaceae</taxon>
        <taxon>Niabella</taxon>
    </lineage>
</organism>
<evidence type="ECO:0000256" key="5">
    <source>
        <dbReference type="ARBA" id="ARBA00023277"/>
    </source>
</evidence>
<dbReference type="EMBL" id="CP015772">
    <property type="protein sequence ID" value="ANH83879.1"/>
    <property type="molecule type" value="Genomic_DNA"/>
</dbReference>
<evidence type="ECO:0000313" key="7">
    <source>
        <dbReference type="Proteomes" id="UP000077667"/>
    </source>
</evidence>
<proteinExistence type="inferred from homology"/>
<keyword evidence="5" id="KW-0119">Carbohydrate metabolism</keyword>
<comment type="cofactor">
    <cofactor evidence="1">
        <name>Mg(2+)</name>
        <dbReference type="ChEBI" id="CHEBI:18420"/>
    </cofactor>
</comment>
<evidence type="ECO:0000256" key="3">
    <source>
        <dbReference type="ARBA" id="ARBA00022723"/>
    </source>
</evidence>
<dbReference type="Proteomes" id="UP000077667">
    <property type="component" value="Chromosome"/>
</dbReference>
<dbReference type="InterPro" id="IPR023198">
    <property type="entry name" value="PGP-like_dom2"/>
</dbReference>
<dbReference type="InterPro" id="IPR006439">
    <property type="entry name" value="HAD-SF_hydro_IA"/>
</dbReference>
<dbReference type="CDD" id="cd07505">
    <property type="entry name" value="HAD_BPGM-like"/>
    <property type="match status" value="1"/>
</dbReference>
<dbReference type="PANTHER" id="PTHR46193">
    <property type="entry name" value="6-PHOSPHOGLUCONATE PHOSPHATASE"/>
    <property type="match status" value="1"/>
</dbReference>
<sequence length="219" mass="24413">MRYKAFIFDLNGTIIDDMPFHTRAWHRILNEELGARLTAEEVSKEMYGKNEEVLDRIFGAGRFSDGEKKAISVRKEQQYQAAFLPHLQLINGLDPFLAKADERGIAMAIGTAAIPFNVDFVVDQLSVRKYFKAIITANDVTLSKPHPETFLKCAEALGIPPSECLVFEDVPKGAAAAQNAGMDTVIVTTGHQPAAFTHLNRILFYIRDFTDPVLNTLLD</sequence>
<dbReference type="SFLD" id="SFLDG01129">
    <property type="entry name" value="C1.5:_HAD__Beta-PGM__Phosphata"/>
    <property type="match status" value="1"/>
</dbReference>
<evidence type="ECO:0000256" key="1">
    <source>
        <dbReference type="ARBA" id="ARBA00001946"/>
    </source>
</evidence>